<organism evidence="3 4">
    <name type="scientific">Streptomyces luteosporeus</name>
    <dbReference type="NCBI Taxonomy" id="173856"/>
    <lineage>
        <taxon>Bacteria</taxon>
        <taxon>Bacillati</taxon>
        <taxon>Actinomycetota</taxon>
        <taxon>Actinomycetes</taxon>
        <taxon>Kitasatosporales</taxon>
        <taxon>Streptomycetaceae</taxon>
        <taxon>Streptomyces</taxon>
    </lineage>
</organism>
<proteinExistence type="predicted"/>
<dbReference type="InterPro" id="IPR035994">
    <property type="entry name" value="Nucleoside_phosphorylase_sf"/>
</dbReference>
<dbReference type="InterPro" id="IPR000845">
    <property type="entry name" value="Nucleoside_phosphorylase_d"/>
</dbReference>
<feature type="region of interest" description="Disordered" evidence="1">
    <location>
        <begin position="261"/>
        <end position="290"/>
    </location>
</feature>
<keyword evidence="4" id="KW-1185">Reference proteome</keyword>
<evidence type="ECO:0000313" key="4">
    <source>
        <dbReference type="Proteomes" id="UP001500886"/>
    </source>
</evidence>
<dbReference type="SUPFAM" id="SSF53167">
    <property type="entry name" value="Purine and uridine phosphorylases"/>
    <property type="match status" value="1"/>
</dbReference>
<name>A0ABP6GA38_9ACTN</name>
<dbReference type="PANTHER" id="PTHR46832:SF1">
    <property type="entry name" value="5'-METHYLTHIOADENOSINE_S-ADENOSYLHOMOCYSTEINE NUCLEOSIDASE"/>
    <property type="match status" value="1"/>
</dbReference>
<evidence type="ECO:0000313" key="3">
    <source>
        <dbReference type="EMBL" id="GAA2719422.1"/>
    </source>
</evidence>
<accession>A0ABP6GA38</accession>
<comment type="caution">
    <text evidence="3">The sequence shown here is derived from an EMBL/GenBank/DDBJ whole genome shotgun (WGS) entry which is preliminary data.</text>
</comment>
<dbReference type="EMBL" id="BAAASL010000013">
    <property type="protein sequence ID" value="GAA2719422.1"/>
    <property type="molecule type" value="Genomic_DNA"/>
</dbReference>
<dbReference type="PANTHER" id="PTHR46832">
    <property type="entry name" value="5'-METHYLTHIOADENOSINE/S-ADENOSYLHOMOCYSTEINE NUCLEOSIDASE"/>
    <property type="match status" value="1"/>
</dbReference>
<dbReference type="Proteomes" id="UP001500886">
    <property type="component" value="Unassembled WGS sequence"/>
</dbReference>
<dbReference type="Gene3D" id="3.40.50.1580">
    <property type="entry name" value="Nucleoside phosphorylase domain"/>
    <property type="match status" value="1"/>
</dbReference>
<sequence>MGTGWVRDPWGTVAVLTALPVEYRAVRDRLEDVQRLPLPGGEGAEFGRLPGSPWQVALGLLGEGDQAATLLSELVGELAPEAVFFVGVASCLEEDIALGDVVVATTAYDVQGALLHQGVTGTTARSWAPSGSLLQVARAALQDGLWRRRISMDDDRPVPALAGLPVVHFEPLVCGGVPSGSVPSELVVRLHHNGRDAVAVESGSSGFAAGAHLLQPGRALVVCGIGARVQTVERAVDAGGARSRAAAHAAAVVTTVIASLQSSTSGDRSTRQHAVPPQDRPFGQPRGERHYGGDHFEFSGYFLKSVTGKYVDRRRGTFHSGDGVADTHGGQAH</sequence>
<evidence type="ECO:0000256" key="1">
    <source>
        <dbReference type="SAM" id="MobiDB-lite"/>
    </source>
</evidence>
<dbReference type="Pfam" id="PF01048">
    <property type="entry name" value="PNP_UDP_1"/>
    <property type="match status" value="1"/>
</dbReference>
<gene>
    <name evidence="3" type="ORF">GCM10010315_37510</name>
</gene>
<protein>
    <submittedName>
        <fullName evidence="3">5'-methylthioadenosine/S-adenosylhomocysteine nucleosidase</fullName>
    </submittedName>
</protein>
<feature type="domain" description="Nucleoside phosphorylase" evidence="2">
    <location>
        <begin position="12"/>
        <end position="258"/>
    </location>
</feature>
<reference evidence="4" key="1">
    <citation type="journal article" date="2019" name="Int. J. Syst. Evol. Microbiol.">
        <title>The Global Catalogue of Microorganisms (GCM) 10K type strain sequencing project: providing services to taxonomists for standard genome sequencing and annotation.</title>
        <authorList>
            <consortium name="The Broad Institute Genomics Platform"/>
            <consortium name="The Broad Institute Genome Sequencing Center for Infectious Disease"/>
            <person name="Wu L."/>
            <person name="Ma J."/>
        </authorList>
    </citation>
    <scope>NUCLEOTIDE SEQUENCE [LARGE SCALE GENOMIC DNA]</scope>
    <source>
        <strain evidence="4">JCM 4542</strain>
    </source>
</reference>
<evidence type="ECO:0000259" key="2">
    <source>
        <dbReference type="Pfam" id="PF01048"/>
    </source>
</evidence>